<evidence type="ECO:0000256" key="4">
    <source>
        <dbReference type="ARBA" id="ARBA00023136"/>
    </source>
</evidence>
<evidence type="ECO:0000256" key="1">
    <source>
        <dbReference type="ARBA" id="ARBA00004236"/>
    </source>
</evidence>
<dbReference type="EMBL" id="CP112998">
    <property type="protein sequence ID" value="WAC12789.1"/>
    <property type="molecule type" value="Genomic_DNA"/>
</dbReference>
<keyword evidence="4" id="KW-0472">Membrane</keyword>
<organism evidence="6 7">
    <name type="scientific">Dyadobacter pollutisoli</name>
    <dbReference type="NCBI Taxonomy" id="2910158"/>
    <lineage>
        <taxon>Bacteria</taxon>
        <taxon>Pseudomonadati</taxon>
        <taxon>Bacteroidota</taxon>
        <taxon>Cytophagia</taxon>
        <taxon>Cytophagales</taxon>
        <taxon>Spirosomataceae</taxon>
        <taxon>Dyadobacter</taxon>
    </lineage>
</organism>
<keyword evidence="7" id="KW-1185">Reference proteome</keyword>
<name>A0A9E8NER0_9BACT</name>
<dbReference type="InterPro" id="IPR011042">
    <property type="entry name" value="6-blade_b-propeller_TolB-like"/>
</dbReference>
<evidence type="ECO:0000256" key="5">
    <source>
        <dbReference type="SAM" id="MobiDB-lite"/>
    </source>
</evidence>
<accession>A0A9E8NER0</accession>
<dbReference type="RefSeq" id="WP_244823488.1">
    <property type="nucleotide sequence ID" value="NZ_CP112998.1"/>
</dbReference>
<evidence type="ECO:0000256" key="2">
    <source>
        <dbReference type="ARBA" id="ARBA00009852"/>
    </source>
</evidence>
<dbReference type="AlphaFoldDB" id="A0A9E8NER0"/>
<dbReference type="SUPFAM" id="SSF63825">
    <property type="entry name" value="YWTD domain"/>
    <property type="match status" value="1"/>
</dbReference>
<dbReference type="Proteomes" id="UP001164653">
    <property type="component" value="Chromosome"/>
</dbReference>
<sequence>MKTKTALSLIFIFYYSLLFAKSQSKGSLESNPDGDWKSEKEVNFYFGDYFFSPTKSNNFYGFVQYNHFYSYGDGVKSPKIGLLLNPAICLGSGLKKNESPFNNFKPLQHGRVSLIPTLIVSSYVDNDTKKDIKVFALVKAGINYYPLIKNTGSPKYGLNGYEQWQIGLGGGIEVSSFLKIEGTYYRAGYDLNRNSRKYFEANINDVSFFNAVRLTASFKIYDNLSALFDWHGFANSYNNEKYYSVGLNYALPVFKREFSKAYKEQNTDSKNNFTTPININSQSTNKNSTLIKDQSNNKRNSESISTLKTHENIKPSSNKNIETMLPELVLSKVAHFNGKKMESIELSGMALNNGRLYFVSDNKNDIYEIQINDGNFQIIDTITTNLPKNRNSVYNFEGIDACDNKFYVIDEGINSTVYQFSLDGTKLNEDSYAGKIVYKKNDGLEGIAIDCKKKMVFLAKERDPGFIYKVNMKSGEVPSVFFTSSDPSDDFSDLKFYSDYLYVLERRKHRISKIDSNGQIVSQISFRKTTTSSFGTEKQMYSKGNGNEEFGFSEALLITKDKIFIGMDSGSNTEVRPWFIENFEKKGAKKGAHPAVILIFERPLSF</sequence>
<gene>
    <name evidence="6" type="ORF">ON006_02255</name>
</gene>
<dbReference type="KEGG" id="dpf:ON006_02255"/>
<evidence type="ECO:0000256" key="3">
    <source>
        <dbReference type="ARBA" id="ARBA00022475"/>
    </source>
</evidence>
<keyword evidence="3" id="KW-1003">Cell membrane</keyword>
<dbReference type="Gene3D" id="2.120.10.30">
    <property type="entry name" value="TolB, C-terminal domain"/>
    <property type="match status" value="1"/>
</dbReference>
<protein>
    <submittedName>
        <fullName evidence="6">SdiA-regulated domain-containing protein</fullName>
    </submittedName>
</protein>
<evidence type="ECO:0000313" key="6">
    <source>
        <dbReference type="EMBL" id="WAC12789.1"/>
    </source>
</evidence>
<evidence type="ECO:0000313" key="7">
    <source>
        <dbReference type="Proteomes" id="UP001164653"/>
    </source>
</evidence>
<dbReference type="GO" id="GO:0005886">
    <property type="term" value="C:plasma membrane"/>
    <property type="evidence" value="ECO:0007669"/>
    <property type="project" value="UniProtKB-SubCell"/>
</dbReference>
<reference evidence="6" key="1">
    <citation type="submission" date="2022-11" db="EMBL/GenBank/DDBJ databases">
        <title>Dyadobacter pollutisoli sp. nov., isolated from plastic dumped soil.</title>
        <authorList>
            <person name="Kim J.M."/>
            <person name="Kim K.R."/>
            <person name="Lee J.K."/>
            <person name="Hao L."/>
            <person name="Jeon C.O."/>
        </authorList>
    </citation>
    <scope>NUCLEOTIDE SEQUENCE</scope>
    <source>
        <strain evidence="6">U1</strain>
    </source>
</reference>
<comment type="similarity">
    <text evidence="2">Belongs to the YjiK family.</text>
</comment>
<comment type="subcellular location">
    <subcellularLocation>
        <location evidence="1">Cell membrane</location>
    </subcellularLocation>
</comment>
<dbReference type="InterPro" id="IPR009722">
    <property type="entry name" value="YjiK/CarP"/>
</dbReference>
<proteinExistence type="inferred from homology"/>
<feature type="compositionally biased region" description="Polar residues" evidence="5">
    <location>
        <begin position="268"/>
        <end position="294"/>
    </location>
</feature>
<dbReference type="Pfam" id="PF06977">
    <property type="entry name" value="SdiA-regulated"/>
    <property type="match status" value="1"/>
</dbReference>
<feature type="region of interest" description="Disordered" evidence="5">
    <location>
        <begin position="265"/>
        <end position="303"/>
    </location>
</feature>